<dbReference type="Proteomes" id="UP000432464">
    <property type="component" value="Unassembled WGS sequence"/>
</dbReference>
<keyword evidence="11" id="KW-1185">Reference proteome</keyword>
<evidence type="ECO:0000313" key="10">
    <source>
        <dbReference type="EMBL" id="MTE17459.1"/>
    </source>
</evidence>
<evidence type="ECO:0000256" key="2">
    <source>
        <dbReference type="ARBA" id="ARBA00022475"/>
    </source>
</evidence>
<reference evidence="10 11" key="1">
    <citation type="submission" date="2019-11" db="EMBL/GenBank/DDBJ databases">
        <title>Nocardia sp. nov. CT2-14 isolated from soil.</title>
        <authorList>
            <person name="Kanchanasin P."/>
            <person name="Tanasupawat S."/>
            <person name="Yuki M."/>
            <person name="Kudo T."/>
        </authorList>
    </citation>
    <scope>NUCLEOTIDE SEQUENCE [LARGE SCALE GENOMIC DNA]</scope>
    <source>
        <strain evidence="10 11">CT2-14</strain>
    </source>
</reference>
<feature type="domain" description="Pycsar effector protein" evidence="9">
    <location>
        <begin position="32"/>
        <end position="178"/>
    </location>
</feature>
<dbReference type="Pfam" id="PF18967">
    <property type="entry name" value="PycTM"/>
    <property type="match status" value="1"/>
</dbReference>
<keyword evidence="4" id="KW-0547">Nucleotide-binding</keyword>
<dbReference type="AlphaFoldDB" id="A0A6I3LC99"/>
<keyword evidence="7 8" id="KW-0472">Membrane</keyword>
<feature type="transmembrane region" description="Helical" evidence="8">
    <location>
        <begin position="36"/>
        <end position="56"/>
    </location>
</feature>
<protein>
    <recommendedName>
        <fullName evidence="9">Pycsar effector protein domain-containing protein</fullName>
    </recommendedName>
</protein>
<sequence>MNLAGQSGSRRGLSLEAVHWHLTREDTQRAAVSTRAGAVLSANALVVAGTALAFSLKGTRPLSLWVFGPAFCALVLVGGSVVCATQALVMLRSSERRFSQPRTAASTLYSLSRISREWPTFDEFRAAVVDQSIEQQLRGALDELWRHSHLHHFRYRKLRQGTWLLLLAIGMLLITVVSAALSY</sequence>
<dbReference type="EMBL" id="WMBB01000026">
    <property type="protein sequence ID" value="MTE17459.1"/>
    <property type="molecule type" value="Genomic_DNA"/>
</dbReference>
<evidence type="ECO:0000259" key="9">
    <source>
        <dbReference type="Pfam" id="PF18967"/>
    </source>
</evidence>
<keyword evidence="6" id="KW-0051">Antiviral defense</keyword>
<evidence type="ECO:0000256" key="6">
    <source>
        <dbReference type="ARBA" id="ARBA00023118"/>
    </source>
</evidence>
<evidence type="ECO:0000256" key="4">
    <source>
        <dbReference type="ARBA" id="ARBA00022741"/>
    </source>
</evidence>
<dbReference type="InterPro" id="IPR043760">
    <property type="entry name" value="PycTM_dom"/>
</dbReference>
<evidence type="ECO:0000256" key="8">
    <source>
        <dbReference type="SAM" id="Phobius"/>
    </source>
</evidence>
<feature type="transmembrane region" description="Helical" evidence="8">
    <location>
        <begin position="62"/>
        <end position="91"/>
    </location>
</feature>
<evidence type="ECO:0000256" key="7">
    <source>
        <dbReference type="ARBA" id="ARBA00023136"/>
    </source>
</evidence>
<gene>
    <name evidence="10" type="ORF">GLP40_32585</name>
</gene>
<comment type="subcellular location">
    <subcellularLocation>
        <location evidence="1">Cell membrane</location>
    </subcellularLocation>
</comment>
<evidence type="ECO:0000256" key="5">
    <source>
        <dbReference type="ARBA" id="ARBA00022989"/>
    </source>
</evidence>
<comment type="caution">
    <text evidence="10">The sequence shown here is derived from an EMBL/GenBank/DDBJ whole genome shotgun (WGS) entry which is preliminary data.</text>
</comment>
<dbReference type="RefSeq" id="WP_154791876.1">
    <property type="nucleotide sequence ID" value="NZ_WMBB01000026.1"/>
</dbReference>
<accession>A0A6I3LC99</accession>
<evidence type="ECO:0000256" key="1">
    <source>
        <dbReference type="ARBA" id="ARBA00004236"/>
    </source>
</evidence>
<evidence type="ECO:0000313" key="11">
    <source>
        <dbReference type="Proteomes" id="UP000432464"/>
    </source>
</evidence>
<keyword evidence="3 8" id="KW-0812">Transmembrane</keyword>
<keyword evidence="5 8" id="KW-1133">Transmembrane helix</keyword>
<keyword evidence="2" id="KW-1003">Cell membrane</keyword>
<organism evidence="10 11">
    <name type="scientific">Nocardia aurantiaca</name>
    <dbReference type="NCBI Taxonomy" id="2675850"/>
    <lineage>
        <taxon>Bacteria</taxon>
        <taxon>Bacillati</taxon>
        <taxon>Actinomycetota</taxon>
        <taxon>Actinomycetes</taxon>
        <taxon>Mycobacteriales</taxon>
        <taxon>Nocardiaceae</taxon>
        <taxon>Nocardia</taxon>
    </lineage>
</organism>
<feature type="transmembrane region" description="Helical" evidence="8">
    <location>
        <begin position="163"/>
        <end position="181"/>
    </location>
</feature>
<name>A0A6I3LC99_9NOCA</name>
<evidence type="ECO:0000256" key="3">
    <source>
        <dbReference type="ARBA" id="ARBA00022692"/>
    </source>
</evidence>
<proteinExistence type="predicted"/>